<proteinExistence type="predicted"/>
<comment type="caution">
    <text evidence="1">The sequence shown here is derived from an EMBL/GenBank/DDBJ whole genome shotgun (WGS) entry which is preliminary data.</text>
</comment>
<keyword evidence="2" id="KW-1185">Reference proteome</keyword>
<dbReference type="AlphaFoldDB" id="A0A919M2R7"/>
<name>A0A919M2R7_9ACTN</name>
<organism evidence="1 2">
    <name type="scientific">Actinoplanes cyaneus</name>
    <dbReference type="NCBI Taxonomy" id="52696"/>
    <lineage>
        <taxon>Bacteria</taxon>
        <taxon>Bacillati</taxon>
        <taxon>Actinomycetota</taxon>
        <taxon>Actinomycetes</taxon>
        <taxon>Micromonosporales</taxon>
        <taxon>Micromonosporaceae</taxon>
        <taxon>Actinoplanes</taxon>
    </lineage>
</organism>
<dbReference type="Proteomes" id="UP000619479">
    <property type="component" value="Unassembled WGS sequence"/>
</dbReference>
<evidence type="ECO:0000313" key="2">
    <source>
        <dbReference type="Proteomes" id="UP000619479"/>
    </source>
</evidence>
<evidence type="ECO:0000313" key="1">
    <source>
        <dbReference type="EMBL" id="GID62423.1"/>
    </source>
</evidence>
<reference evidence="1" key="1">
    <citation type="submission" date="2021-01" db="EMBL/GenBank/DDBJ databases">
        <title>Whole genome shotgun sequence of Actinoplanes cyaneus NBRC 14990.</title>
        <authorList>
            <person name="Komaki H."/>
            <person name="Tamura T."/>
        </authorList>
    </citation>
    <scope>NUCLEOTIDE SEQUENCE</scope>
    <source>
        <strain evidence="1">NBRC 14990</strain>
    </source>
</reference>
<dbReference type="EMBL" id="BOMH01000002">
    <property type="protein sequence ID" value="GID62423.1"/>
    <property type="molecule type" value="Genomic_DNA"/>
</dbReference>
<sequence length="360" mass="38230">MAPDGMMVHNLPTMDFSPLPPVPRPRPWLTVLFAAVLTLLAGLPLGIFPLARASFAPAAPPDGHISLAALREATLDVPPWPADNVQGPSGSLRFHDGAVPVDPHPVADGRPPYGDAVLILSVTYGDVDHDGADETIVLFGCMIEGGSKQLVAYDRDRAGHIVSLGQVVATTGQIRDLRTDGAKVGPDGVVTAVVGDYQRCCADRTPQIWQTRGYALRDGRFTQVSGERQLPLNPHVTQMQVSAGQLVLGAPRGGYRTGTLDVTVSHVRGAHPSRVTILFYAPEGLERAGNKWPSVKAQADSFSVTEAAPAVGGNVTYRFAFRRKAAVTGGEMTIDLATVPWMSQAVPWSSAVTVPIRTGK</sequence>
<protein>
    <submittedName>
        <fullName evidence="1">Uncharacterized protein</fullName>
    </submittedName>
</protein>
<accession>A0A919M2R7</accession>
<gene>
    <name evidence="1" type="ORF">Acy02nite_03040</name>
</gene>